<gene>
    <name evidence="1" type="ORF">LBW59_08095</name>
</gene>
<protein>
    <submittedName>
        <fullName evidence="1">Uncharacterized protein</fullName>
    </submittedName>
</protein>
<reference evidence="1" key="1">
    <citation type="submission" date="2021-09" db="EMBL/GenBank/DDBJ databases">
        <title>Genomic analysis of Ralstonia spp.</title>
        <authorList>
            <person name="Aburjaile F."/>
            <person name="Ariute J.C."/>
            <person name="Pais A.K.L."/>
            <person name="Albuquerque G.M.R."/>
            <person name="Silva A.M.F."/>
            <person name="Brenig B."/>
            <person name="Azevedo V."/>
            <person name="Matiuzzi M."/>
            <person name="Ramos R."/>
            <person name="Goes-Neto A."/>
            <person name="Soares S."/>
            <person name="Iseppon A.M.B."/>
            <person name="Souza E."/>
            <person name="Gama M."/>
        </authorList>
    </citation>
    <scope>NUCLEOTIDE SEQUENCE</scope>
    <source>
        <strain evidence="1">CCRMRs91</strain>
    </source>
</reference>
<organism evidence="1 2">
    <name type="scientific">Ralstonia solanacearum</name>
    <name type="common">Pseudomonas solanacearum</name>
    <dbReference type="NCBI Taxonomy" id="305"/>
    <lineage>
        <taxon>Bacteria</taxon>
        <taxon>Pseudomonadati</taxon>
        <taxon>Pseudomonadota</taxon>
        <taxon>Betaproteobacteria</taxon>
        <taxon>Burkholderiales</taxon>
        <taxon>Burkholderiaceae</taxon>
        <taxon>Ralstonia</taxon>
        <taxon>Ralstonia solanacearum species complex</taxon>
    </lineage>
</organism>
<proteinExistence type="predicted"/>
<evidence type="ECO:0000313" key="1">
    <source>
        <dbReference type="EMBL" id="MDB0570732.1"/>
    </source>
</evidence>
<dbReference type="EMBL" id="JAIVFG010000010">
    <property type="protein sequence ID" value="MDB0570732.1"/>
    <property type="molecule type" value="Genomic_DNA"/>
</dbReference>
<sequence length="155" mass="16503">MELSFVAPGIRTPRYALKLAGLPETAEPIDPAWIDDALTAALRVFDAHRVHFADAYFAYRTRETAHETANRASASGVGAMRPAGDLHDDTPLLADTFAIAQLAALVTLEAAGLTDIIDVHLVVERLRDDAPAAPDPGRDDIALPADKLAVVRSPG</sequence>
<evidence type="ECO:0000313" key="2">
    <source>
        <dbReference type="Proteomes" id="UP001144050"/>
    </source>
</evidence>
<dbReference type="RefSeq" id="WP_013208605.1">
    <property type="nucleotide sequence ID" value="NZ_CDLW01000001.1"/>
</dbReference>
<dbReference type="Proteomes" id="UP001144050">
    <property type="component" value="Unassembled WGS sequence"/>
</dbReference>
<comment type="caution">
    <text evidence="1">The sequence shown here is derived from an EMBL/GenBank/DDBJ whole genome shotgun (WGS) entry which is preliminary data.</text>
</comment>
<accession>A0AAW5ZMA3</accession>
<dbReference type="AlphaFoldDB" id="A0AAW5ZMA3"/>
<name>A0AAW5ZMA3_RALSL</name>